<feature type="region of interest" description="Disordered" evidence="2">
    <location>
        <begin position="825"/>
        <end position="850"/>
    </location>
</feature>
<evidence type="ECO:0000313" key="3">
    <source>
        <dbReference type="EMBL" id="TNJ26326.1"/>
    </source>
</evidence>
<accession>A0A4Z1SKZ4</accession>
<feature type="coiled-coil region" evidence="1">
    <location>
        <begin position="1755"/>
        <end position="1793"/>
    </location>
</feature>
<reference evidence="3 4" key="1">
    <citation type="submission" date="2019-05" db="EMBL/GenBank/DDBJ databases">
        <title>The compact genome of Giardia muris reveals important steps in the evolution of intestinal protozoan parasites.</title>
        <authorList>
            <person name="Xu F."/>
            <person name="Jimenez-Gonzalez A."/>
            <person name="Einarsson E."/>
            <person name="Astvaldsson A."/>
            <person name="Peirasmaki D."/>
            <person name="Eckmann L."/>
            <person name="Andersson J.O."/>
            <person name="Svard S.G."/>
            <person name="Jerlstrom-Hultqvist J."/>
        </authorList>
    </citation>
    <scope>NUCLEOTIDE SEQUENCE [LARGE SCALE GENOMIC DNA]</scope>
    <source>
        <strain evidence="3 4">Roberts-Thomson</strain>
    </source>
</reference>
<name>A0A4Z1SKZ4_GIAMU</name>
<protein>
    <submittedName>
        <fullName evidence="3">Uncharacterized protein</fullName>
    </submittedName>
</protein>
<gene>
    <name evidence="3" type="ORF">GMRT_13360</name>
</gene>
<dbReference type="EMBL" id="VDLU01000005">
    <property type="protein sequence ID" value="TNJ26326.1"/>
    <property type="molecule type" value="Genomic_DNA"/>
</dbReference>
<feature type="region of interest" description="Disordered" evidence="2">
    <location>
        <begin position="397"/>
        <end position="442"/>
    </location>
</feature>
<dbReference type="OrthoDB" id="10256264at2759"/>
<feature type="compositionally biased region" description="Basic and acidic residues" evidence="2">
    <location>
        <begin position="418"/>
        <end position="435"/>
    </location>
</feature>
<evidence type="ECO:0000256" key="2">
    <source>
        <dbReference type="SAM" id="MobiDB-lite"/>
    </source>
</evidence>
<feature type="coiled-coil region" evidence="1">
    <location>
        <begin position="284"/>
        <end position="343"/>
    </location>
</feature>
<feature type="compositionally biased region" description="Basic and acidic residues" evidence="2">
    <location>
        <begin position="719"/>
        <end position="735"/>
    </location>
</feature>
<feature type="region of interest" description="Disordered" evidence="2">
    <location>
        <begin position="1386"/>
        <end position="1406"/>
    </location>
</feature>
<feature type="compositionally biased region" description="Polar residues" evidence="2">
    <location>
        <begin position="1264"/>
        <end position="1281"/>
    </location>
</feature>
<evidence type="ECO:0000313" key="4">
    <source>
        <dbReference type="Proteomes" id="UP000315496"/>
    </source>
</evidence>
<feature type="region of interest" description="Disordered" evidence="2">
    <location>
        <begin position="1034"/>
        <end position="1098"/>
    </location>
</feature>
<evidence type="ECO:0000256" key="1">
    <source>
        <dbReference type="SAM" id="Coils"/>
    </source>
</evidence>
<feature type="compositionally biased region" description="Basic and acidic residues" evidence="2">
    <location>
        <begin position="1282"/>
        <end position="1291"/>
    </location>
</feature>
<proteinExistence type="predicted"/>
<feature type="compositionally biased region" description="Polar residues" evidence="2">
    <location>
        <begin position="826"/>
        <end position="835"/>
    </location>
</feature>
<comment type="caution">
    <text evidence="3">The sequence shown here is derived from an EMBL/GenBank/DDBJ whole genome shotgun (WGS) entry which is preliminary data.</text>
</comment>
<feature type="coiled-coil region" evidence="1">
    <location>
        <begin position="172"/>
        <end position="248"/>
    </location>
</feature>
<feature type="compositionally biased region" description="Basic and acidic residues" evidence="2">
    <location>
        <begin position="694"/>
        <end position="710"/>
    </location>
</feature>
<feature type="region of interest" description="Disordered" evidence="2">
    <location>
        <begin position="1262"/>
        <end position="1305"/>
    </location>
</feature>
<keyword evidence="1" id="KW-0175">Coiled coil</keyword>
<feature type="compositionally biased region" description="Polar residues" evidence="2">
    <location>
        <begin position="600"/>
        <end position="644"/>
    </location>
</feature>
<feature type="compositionally biased region" description="Low complexity" evidence="2">
    <location>
        <begin position="1075"/>
        <end position="1086"/>
    </location>
</feature>
<feature type="compositionally biased region" description="Basic residues" evidence="2">
    <location>
        <begin position="544"/>
        <end position="553"/>
    </location>
</feature>
<feature type="compositionally biased region" description="Polar residues" evidence="2">
    <location>
        <begin position="684"/>
        <end position="693"/>
    </location>
</feature>
<feature type="region of interest" description="Disordered" evidence="2">
    <location>
        <begin position="591"/>
        <end position="811"/>
    </location>
</feature>
<dbReference type="Proteomes" id="UP000315496">
    <property type="component" value="Chromosome 5"/>
</dbReference>
<sequence length="2331" mass="255716">MDFGLPTAAAIRQLADGGIVETMLQLRRKGSSRPPSPTKRVQPAILPKALKPIQQTHQVRTDRETESLAAGHVFRDCAMSSFADSTFDPVFGVDGLLTLQPKARGGDEILARDPLELYLEAAYSALDTVNTFDTSAADVIYRVIKWLVTDARVKPEEIVRYKEMADHALLAAAEQEKTATALRAEKDALSLEIQTMKESLDVAQQDLFSARLELEAAHADNKRLETELQNLRAELNDQMRAFQELQTARDKIAKRNTELVGTGVALRTQIEDFLLMQQEYQRCQQVHDDEVQQLRCELDRAKRQYDEDIASYQHIVGSKTDVIADLTNQCSVTKNELTNLREKVAYLQDKLISKNPVSASSFPVEIPGNGSFQDTFDHMIYGDSPSQTHHGLLASMTGNKEVPNVPRSTLPRHSSNTSEDHPGDGTNVEKDDSTPKEPLVPQVYDSTALERFLVEMYALDLEKTRTLDGAENQRSVQTASLAIRKKLRLLEANVTKYKGLVKADAAASQAQEAGSIDAKPHVEVDGDPVDLTASTIRSPGKSRDKSRKKSPRKGKPETPATTRPSLSDFLSDLTLLDTLSDAQKAQLLEYLKNDLPHPPSATSVVKSSERSISPEQKSRPKATNQVSLVQQKDDPTPSSKNIPTSRPARKSPAHKTQQNKRDMDTGSGAVLMTPTRKPKRDASQLHSDASTAETRGDTIGDLSQIERRPLVSDTTNKTTEAEKGRLTMIAEKRDSVAASSEIQDGQKKSPRRRSSDAITSLDSLGNRALENREECDHRGDTAHTPHSRAHSRGRADSRKEGGDASPPDLVATLRSSSAGLHKIALDQSTLSSSPSPDEPGRGSWRRSGAKMRGMDCMVIISSQTNLEPQLTRSQVTVRAEQKERRKYTSAADGTPTVAPLKKERSKLAFKDTSKELTSTMEYDTLSSRSDESGVNEDDETVTTVTQGTSRHVKRASAATSAHGCPLVNRGIQCAILTALSQTVDRISQPSLSPQELEEEPLRIRSFDIPLKDLHTTEEMLQSLDRNITEGAALFPNRKSADPGGPMIVKYKNPRSRPALSVQGKSVSGPLREDGTSQGSSGGSSLSRRAPSVAIKEPGTGKTLSAAELVVRANRLLQKTAPLLTEDPDPLDNAVASILFQSMGITSREGSSAHANRSALTDMAILPAPDGDNAEELVRYIQTLHQEINKLVRPPTEPKSVQTLYSIPLAPPMPPKMVTRYSQTSRDNVFFEGEFVFANPPEQRPSSTFLQGAEDEPMLAKVEEQVQSQQPPRRSNASSILQTDRHRDDLGDGRGTVTVPLGSLESHSTPRHTVVEFTAHVPETSYCVHAKSSQDTVYQSELYTTSLVDLNQEPTHTVSSSQELHLDYEQALAIAKNSVANTIIRRKAPGQSSPRRPAAMDTLSLSTGDAPLEGSLDVTVSGPTNDYHIIGSRAPLMNSINIASFDSSSAHTGPKTTNTPLLPTIAAYKPISNTVEPLTVTAVPPPTGESMTKPPILITNTQRQMLARISGDGRGVPQRMQKKLLDYPTDEMQLLSSDDQLLGPEYQERVNSRSAVIYNPDNVPMRPHSAGALPNTRDAIGEHRGENNLIVESFFEGPRDVGRPILSPPSPGASRPFGQGEVSHILSRSTVSPRAGLSQARFTTQELLDGTHALAPGMVNLFVNSTRQMTEINYAIQRDIAPRLTQGKLSPKRVVAVSGGETPRTRRGRNYWTPRRAIGGSLRKSTVRPVYGTPLNIKTFTFVDNKPAWRSPSSVNVALRNELLRQRNELAKHIQQLEAELELEKNRANNARLNPFILTTSYCAGETLPDDASVGSPASLLGPGPGPGPIRPADTTHDMPETLDINECISFDRSYDYQRALERLFEVSEPLPDGICVSQLTTPQTVQGYRAKFKELVPRVRTEAPLLIPDTYSAESIPGLLANVGSAKVSIQLSKDARIVLALYQDTLLPGASGQPNLFVDKLLRLQEKGVGLGPQTSQSSHQTPLLRYGDRLIYVAVPGTIRIKSLPWLLRLIRTFYAELAGQLQSYILPKRADVAQCIIAWAHKKYTLGNLVQNLLWHFYCSATYYAEMNAEVATFLRVLSGEYEAPQLAFLINVRRLLRIDTLTGDEQSMENFEEIQLVTPGRALSMIDILFLSIPSEEKQRLEEAIRANVQYDMAPASVVVHLLLQMSIMRQSIFNVCICSLFDASARGDGPIAERTVGNSTAVDILFRAWPYLDKRTIQRIVCEVGSTYGGLKFEAFVTILAGMTVIPPAIQDPLYAQAQVIFSSAEAQAVKLASVPETAQTVDTLETVRRQVMVALDKQASLQAYVAASDYLREVTTRLAACPDVN</sequence>
<organism evidence="3 4">
    <name type="scientific">Giardia muris</name>
    <dbReference type="NCBI Taxonomy" id="5742"/>
    <lineage>
        <taxon>Eukaryota</taxon>
        <taxon>Metamonada</taxon>
        <taxon>Diplomonadida</taxon>
        <taxon>Hexamitidae</taxon>
        <taxon>Giardiinae</taxon>
        <taxon>Giardia</taxon>
    </lineage>
</organism>
<feature type="compositionally biased region" description="Basic and acidic residues" evidence="2">
    <location>
        <begin position="769"/>
        <end position="783"/>
    </location>
</feature>
<feature type="compositionally biased region" description="Basic and acidic residues" evidence="2">
    <location>
        <begin position="793"/>
        <end position="802"/>
    </location>
</feature>
<dbReference type="VEuPathDB" id="GiardiaDB:GMRT_13360"/>
<feature type="region of interest" description="Disordered" evidence="2">
    <location>
        <begin position="512"/>
        <end position="566"/>
    </location>
</feature>
<keyword evidence="4" id="KW-1185">Reference proteome</keyword>
<feature type="region of interest" description="Disordered" evidence="2">
    <location>
        <begin position="879"/>
        <end position="898"/>
    </location>
</feature>